<evidence type="ECO:0000313" key="1">
    <source>
        <dbReference type="EnsemblPlants" id="OB03G14050.1"/>
    </source>
</evidence>
<accession>J3LK29</accession>
<dbReference type="HOGENOM" id="CLU_097344_0_0_1"/>
<evidence type="ECO:0000313" key="2">
    <source>
        <dbReference type="Proteomes" id="UP000006038"/>
    </source>
</evidence>
<proteinExistence type="predicted"/>
<dbReference type="AlphaFoldDB" id="J3LK29"/>
<organism evidence="1">
    <name type="scientific">Oryza brachyantha</name>
    <name type="common">malo sina</name>
    <dbReference type="NCBI Taxonomy" id="4533"/>
    <lineage>
        <taxon>Eukaryota</taxon>
        <taxon>Viridiplantae</taxon>
        <taxon>Streptophyta</taxon>
        <taxon>Embryophyta</taxon>
        <taxon>Tracheophyta</taxon>
        <taxon>Spermatophyta</taxon>
        <taxon>Magnoliopsida</taxon>
        <taxon>Liliopsida</taxon>
        <taxon>Poales</taxon>
        <taxon>Poaceae</taxon>
        <taxon>BOP clade</taxon>
        <taxon>Oryzoideae</taxon>
        <taxon>Oryzeae</taxon>
        <taxon>Oryzinae</taxon>
        <taxon>Oryza</taxon>
    </lineage>
</organism>
<keyword evidence="2" id="KW-1185">Reference proteome</keyword>
<reference evidence="1" key="1">
    <citation type="journal article" date="2013" name="Nat. Commun.">
        <title>Whole-genome sequencing of Oryza brachyantha reveals mechanisms underlying Oryza genome evolution.</title>
        <authorList>
            <person name="Chen J."/>
            <person name="Huang Q."/>
            <person name="Gao D."/>
            <person name="Wang J."/>
            <person name="Lang Y."/>
            <person name="Liu T."/>
            <person name="Li B."/>
            <person name="Bai Z."/>
            <person name="Luis Goicoechea J."/>
            <person name="Liang C."/>
            <person name="Chen C."/>
            <person name="Zhang W."/>
            <person name="Sun S."/>
            <person name="Liao Y."/>
            <person name="Zhang X."/>
            <person name="Yang L."/>
            <person name="Song C."/>
            <person name="Wang M."/>
            <person name="Shi J."/>
            <person name="Liu G."/>
            <person name="Liu J."/>
            <person name="Zhou H."/>
            <person name="Zhou W."/>
            <person name="Yu Q."/>
            <person name="An N."/>
            <person name="Chen Y."/>
            <person name="Cai Q."/>
            <person name="Wang B."/>
            <person name="Liu B."/>
            <person name="Min J."/>
            <person name="Huang Y."/>
            <person name="Wu H."/>
            <person name="Li Z."/>
            <person name="Zhang Y."/>
            <person name="Yin Y."/>
            <person name="Song W."/>
            <person name="Jiang J."/>
            <person name="Jackson S.A."/>
            <person name="Wing R.A."/>
            <person name="Wang J."/>
            <person name="Chen M."/>
        </authorList>
    </citation>
    <scope>NUCLEOTIDE SEQUENCE [LARGE SCALE GENOMIC DNA]</scope>
    <source>
        <strain evidence="1">cv. IRGC 101232</strain>
    </source>
</reference>
<dbReference type="eggNOG" id="ENOG502R4K3">
    <property type="taxonomic scope" value="Eukaryota"/>
</dbReference>
<dbReference type="Proteomes" id="UP000006038">
    <property type="component" value="Chromosome 3"/>
</dbReference>
<reference evidence="1" key="2">
    <citation type="submission" date="2013-04" db="UniProtKB">
        <authorList>
            <consortium name="EnsemblPlants"/>
        </authorList>
    </citation>
    <scope>IDENTIFICATION</scope>
</reference>
<dbReference type="Gramene" id="OB03G14050.1">
    <property type="protein sequence ID" value="OB03G14050.1"/>
    <property type="gene ID" value="OB03G14050"/>
</dbReference>
<name>J3LK29_ORYBR</name>
<sequence>MRLESLSNSFAKRTLFDPSLRALHLLIRFRAKRTAAVASLINQLLRCSFAPPAADTIVMASSSPYAPHLTRWRVAAGGVVLDCVEYEGKPLFLPPEEDTRERLEIAGEVFPLMDETMVPVLDDVCGGVKAARCVEYSDDDDDGAVLLLTVTEGKRKEVAEVDPRDGEVRVVGCGGYYDGESGTVQHVVDVQGEREAYMLLVSVREELGRIVRIKRLN</sequence>
<dbReference type="EnsemblPlants" id="OB03G14050.1">
    <property type="protein sequence ID" value="OB03G14050.1"/>
    <property type="gene ID" value="OB03G14050"/>
</dbReference>
<protein>
    <submittedName>
        <fullName evidence="1">Uncharacterized protein</fullName>
    </submittedName>
</protein>
<dbReference type="OMA" id="PLMDETM"/>